<evidence type="ECO:0000313" key="3">
    <source>
        <dbReference type="Proteomes" id="UP000054304"/>
    </source>
</evidence>
<dbReference type="InterPro" id="IPR040554">
    <property type="entry name" value="KPWE_PEX14_dom"/>
</dbReference>
<dbReference type="OrthoDB" id="9936937at2759"/>
<sequence length="118" mass="13291">MDEHQLSYEELVDHIVNDKPVPNILHVPNVTLSSSLSKDSNMHQRLKPWEAARIVATASETRPNPKPPALVVPKGEIHQSKSLESLSKYYSIETEFEEQLQKFLGNSEGSSNSPEKRV</sequence>
<reference evidence="2 3" key="1">
    <citation type="submission" date="2014-12" db="EMBL/GenBank/DDBJ databases">
        <authorList>
            <person name="Neuveglise Cecile"/>
        </authorList>
    </citation>
    <scope>NUCLEOTIDE SEQUENCE [LARGE SCALE GENOMIC DNA]</scope>
    <source>
        <strain evidence="2 3">CBS 12615</strain>
    </source>
</reference>
<accession>A0A0C7N7Y5</accession>
<dbReference type="Pfam" id="PF17733">
    <property type="entry name" value="KPWE_dom"/>
    <property type="match status" value="1"/>
</dbReference>
<protein>
    <submittedName>
        <fullName evidence="2">LALA0S06e00826g1_1</fullName>
    </submittedName>
</protein>
<dbReference type="STRING" id="1245769.A0A0C7N7Y5"/>
<evidence type="ECO:0000313" key="2">
    <source>
        <dbReference type="EMBL" id="CEP62663.1"/>
    </source>
</evidence>
<name>A0A0C7N7Y5_9SACH</name>
<organism evidence="2 3">
    <name type="scientific">Lachancea lanzarotensis</name>
    <dbReference type="NCBI Taxonomy" id="1245769"/>
    <lineage>
        <taxon>Eukaryota</taxon>
        <taxon>Fungi</taxon>
        <taxon>Dikarya</taxon>
        <taxon>Ascomycota</taxon>
        <taxon>Saccharomycotina</taxon>
        <taxon>Saccharomycetes</taxon>
        <taxon>Saccharomycetales</taxon>
        <taxon>Saccharomycetaceae</taxon>
        <taxon>Lachancea</taxon>
    </lineage>
</organism>
<dbReference type="HOGENOM" id="CLU_145567_1_0_1"/>
<evidence type="ECO:0000259" key="1">
    <source>
        <dbReference type="Pfam" id="PF17733"/>
    </source>
</evidence>
<dbReference type="RefSeq" id="XP_022628887.1">
    <property type="nucleotide sequence ID" value="XM_022771711.1"/>
</dbReference>
<dbReference type="Proteomes" id="UP000054304">
    <property type="component" value="Unassembled WGS sequence"/>
</dbReference>
<gene>
    <name evidence="2" type="ORF">LALA0_S06e00826g</name>
</gene>
<proteinExistence type="predicted"/>
<dbReference type="GeneID" id="34686133"/>
<dbReference type="EMBL" id="LN736365">
    <property type="protein sequence ID" value="CEP62663.1"/>
    <property type="molecule type" value="Genomic_DNA"/>
</dbReference>
<dbReference type="AlphaFoldDB" id="A0A0C7N7Y5"/>
<keyword evidence="3" id="KW-1185">Reference proteome</keyword>
<feature type="domain" description="Peroxisomal membrane protein PEX14-like KPWE" evidence="1">
    <location>
        <begin position="4"/>
        <end position="50"/>
    </location>
</feature>